<dbReference type="AlphaFoldDB" id="A0A1S8CHL5"/>
<comment type="similarity">
    <text evidence="1">Belongs to the short-chain dehydrogenases/reductases (SDR) family.</text>
</comment>
<dbReference type="PRINTS" id="PR00080">
    <property type="entry name" value="SDRFAMILY"/>
</dbReference>
<comment type="caution">
    <text evidence="3">The sequence shown here is derived from an EMBL/GenBank/DDBJ whole genome shotgun (WGS) entry which is preliminary data.</text>
</comment>
<dbReference type="PANTHER" id="PTHR42760:SF133">
    <property type="entry name" value="3-OXOACYL-[ACYL-CARRIER-PROTEIN] REDUCTASE"/>
    <property type="match status" value="1"/>
</dbReference>
<dbReference type="CDD" id="cd05233">
    <property type="entry name" value="SDR_c"/>
    <property type="match status" value="1"/>
</dbReference>
<dbReference type="InterPro" id="IPR036291">
    <property type="entry name" value="NAD(P)-bd_dom_sf"/>
</dbReference>
<dbReference type="PRINTS" id="PR00081">
    <property type="entry name" value="GDHRDH"/>
</dbReference>
<dbReference type="RefSeq" id="WP_076942863.1">
    <property type="nucleotide sequence ID" value="NZ_MOXD01000007.1"/>
</dbReference>
<evidence type="ECO:0000313" key="4">
    <source>
        <dbReference type="Proteomes" id="UP000216021"/>
    </source>
</evidence>
<dbReference type="GO" id="GO:0006633">
    <property type="term" value="P:fatty acid biosynthetic process"/>
    <property type="evidence" value="ECO:0007669"/>
    <property type="project" value="TreeGrafter"/>
</dbReference>
<dbReference type="PANTHER" id="PTHR42760">
    <property type="entry name" value="SHORT-CHAIN DEHYDROGENASES/REDUCTASES FAMILY MEMBER"/>
    <property type="match status" value="1"/>
</dbReference>
<dbReference type="Proteomes" id="UP000216021">
    <property type="component" value="Unassembled WGS sequence"/>
</dbReference>
<proteinExistence type="inferred from homology"/>
<keyword evidence="4" id="KW-1185">Reference proteome</keyword>
<accession>A0A1S8CHL5</accession>
<organism evidence="3 4">
    <name type="scientific">Serratia oryzae</name>
    <dbReference type="NCBI Taxonomy" id="2034155"/>
    <lineage>
        <taxon>Bacteria</taxon>
        <taxon>Pseudomonadati</taxon>
        <taxon>Pseudomonadota</taxon>
        <taxon>Gammaproteobacteria</taxon>
        <taxon>Enterobacterales</taxon>
        <taxon>Yersiniaceae</taxon>
        <taxon>Serratia</taxon>
    </lineage>
</organism>
<dbReference type="STRING" id="2034155.BMI79_14185"/>
<name>A0A1S8CHL5_9GAMM</name>
<reference evidence="3 4" key="1">
    <citation type="submission" date="2016-11" db="EMBL/GenBank/DDBJ databases">
        <title>Rahnella oryzae sp. nov., isolated from rice root.</title>
        <authorList>
            <person name="Zhang X.-X."/>
            <person name="Zhang J."/>
        </authorList>
    </citation>
    <scope>NUCLEOTIDE SEQUENCE [LARGE SCALE GENOMIC DNA]</scope>
    <source>
        <strain evidence="3 4">J11-6</strain>
    </source>
</reference>
<keyword evidence="2" id="KW-0560">Oxidoreductase</keyword>
<evidence type="ECO:0000256" key="2">
    <source>
        <dbReference type="ARBA" id="ARBA00023002"/>
    </source>
</evidence>
<dbReference type="Gene3D" id="3.40.50.720">
    <property type="entry name" value="NAD(P)-binding Rossmann-like Domain"/>
    <property type="match status" value="1"/>
</dbReference>
<dbReference type="Pfam" id="PF13561">
    <property type="entry name" value="adh_short_C2"/>
    <property type="match status" value="1"/>
</dbReference>
<dbReference type="FunFam" id="3.40.50.720:FF:000084">
    <property type="entry name" value="Short-chain dehydrogenase reductase"/>
    <property type="match status" value="1"/>
</dbReference>
<dbReference type="GO" id="GO:0048038">
    <property type="term" value="F:quinone binding"/>
    <property type="evidence" value="ECO:0007669"/>
    <property type="project" value="TreeGrafter"/>
</dbReference>
<gene>
    <name evidence="3" type="ORF">BMI79_14185</name>
</gene>
<evidence type="ECO:0000256" key="1">
    <source>
        <dbReference type="ARBA" id="ARBA00006484"/>
    </source>
</evidence>
<dbReference type="SUPFAM" id="SSF51735">
    <property type="entry name" value="NAD(P)-binding Rossmann-fold domains"/>
    <property type="match status" value="1"/>
</dbReference>
<evidence type="ECO:0000313" key="3">
    <source>
        <dbReference type="EMBL" id="OMQ21852.1"/>
    </source>
</evidence>
<protein>
    <submittedName>
        <fullName evidence="3">Short-chain dehydrogenase</fullName>
    </submittedName>
</protein>
<dbReference type="GO" id="GO:0016616">
    <property type="term" value="F:oxidoreductase activity, acting on the CH-OH group of donors, NAD or NADP as acceptor"/>
    <property type="evidence" value="ECO:0007669"/>
    <property type="project" value="TreeGrafter"/>
</dbReference>
<dbReference type="EMBL" id="MOXD01000007">
    <property type="protein sequence ID" value="OMQ21852.1"/>
    <property type="molecule type" value="Genomic_DNA"/>
</dbReference>
<dbReference type="OrthoDB" id="9789398at2"/>
<dbReference type="InterPro" id="IPR002347">
    <property type="entry name" value="SDR_fam"/>
</dbReference>
<sequence length="248" mass="26243">MKFDFSEQQIIVTGAAQGIGRAIAKAFAALGGKVWICDVDADTLAITQQECGPLAQARIVDVTDQAQVQAFVTEVGKVDVLVNCAGGVRGQEGHPLETITPQQWHALFQVNVDSTFWFAQAVAPAMKAANYGRIINISSGAGLGISLTGIQAYASAKAAQIGLTRQLGHELGPFGITVNSVAPGFVRSNPSSERQWQKFGEAKQQTILSQIAMRRLGKAEDIAHAVLFFASPYAGWVSGQTLSVDGGK</sequence>